<comment type="caution">
    <text evidence="2">The sequence shown here is derived from an EMBL/GenBank/DDBJ whole genome shotgun (WGS) entry which is preliminary data.</text>
</comment>
<evidence type="ECO:0000256" key="1">
    <source>
        <dbReference type="SAM" id="MobiDB-lite"/>
    </source>
</evidence>
<proteinExistence type="predicted"/>
<organism evidence="2 3">
    <name type="scientific">Colocasia esculenta</name>
    <name type="common">Wild taro</name>
    <name type="synonym">Arum esculentum</name>
    <dbReference type="NCBI Taxonomy" id="4460"/>
    <lineage>
        <taxon>Eukaryota</taxon>
        <taxon>Viridiplantae</taxon>
        <taxon>Streptophyta</taxon>
        <taxon>Embryophyta</taxon>
        <taxon>Tracheophyta</taxon>
        <taxon>Spermatophyta</taxon>
        <taxon>Magnoliopsida</taxon>
        <taxon>Liliopsida</taxon>
        <taxon>Araceae</taxon>
        <taxon>Aroideae</taxon>
        <taxon>Colocasieae</taxon>
        <taxon>Colocasia</taxon>
    </lineage>
</organism>
<name>A0A843WZ91_COLES</name>
<evidence type="ECO:0000313" key="2">
    <source>
        <dbReference type="EMBL" id="MQM13697.1"/>
    </source>
</evidence>
<feature type="region of interest" description="Disordered" evidence="1">
    <location>
        <begin position="51"/>
        <end position="81"/>
    </location>
</feature>
<dbReference type="Proteomes" id="UP000652761">
    <property type="component" value="Unassembled WGS sequence"/>
</dbReference>
<dbReference type="AlphaFoldDB" id="A0A843WZ91"/>
<sequence length="81" mass="9445">MKTPLESVKTPLGRCCLEEPFVEKKTTPLRLLEDRLWGNLLVNKEILITLPEEDPNPRPDYSSRTSRFSGRGRDRDFREIS</sequence>
<protein>
    <submittedName>
        <fullName evidence="2">Uncharacterized protein</fullName>
    </submittedName>
</protein>
<gene>
    <name evidence="2" type="ORF">Taro_046620</name>
</gene>
<feature type="compositionally biased region" description="Basic and acidic residues" evidence="1">
    <location>
        <begin position="71"/>
        <end position="81"/>
    </location>
</feature>
<reference evidence="2" key="1">
    <citation type="submission" date="2017-07" db="EMBL/GenBank/DDBJ databases">
        <title>Taro Niue Genome Assembly and Annotation.</title>
        <authorList>
            <person name="Atibalentja N."/>
            <person name="Keating K."/>
            <person name="Fields C.J."/>
        </authorList>
    </citation>
    <scope>NUCLEOTIDE SEQUENCE</scope>
    <source>
        <strain evidence="2">Niue_2</strain>
        <tissue evidence="2">Leaf</tissue>
    </source>
</reference>
<keyword evidence="3" id="KW-1185">Reference proteome</keyword>
<dbReference type="EMBL" id="NMUH01005791">
    <property type="protein sequence ID" value="MQM13697.1"/>
    <property type="molecule type" value="Genomic_DNA"/>
</dbReference>
<accession>A0A843WZ91</accession>
<evidence type="ECO:0000313" key="3">
    <source>
        <dbReference type="Proteomes" id="UP000652761"/>
    </source>
</evidence>